<feature type="transmembrane region" description="Helical" evidence="7">
    <location>
        <begin position="69"/>
        <end position="95"/>
    </location>
</feature>
<dbReference type="Pfam" id="PF00005">
    <property type="entry name" value="ABC_tran"/>
    <property type="match status" value="1"/>
</dbReference>
<dbReference type="RefSeq" id="WP_060921743.1">
    <property type="nucleotide sequence ID" value="NZ_CBDRLI010000005.1"/>
</dbReference>
<feature type="transmembrane region" description="Helical" evidence="7">
    <location>
        <begin position="249"/>
        <end position="272"/>
    </location>
</feature>
<accession>A0A1H1WPI1</accession>
<dbReference type="InterPro" id="IPR003439">
    <property type="entry name" value="ABC_transporter-like_ATP-bd"/>
</dbReference>
<keyword evidence="5 7" id="KW-1133">Transmembrane helix</keyword>
<dbReference type="GO" id="GO:0034040">
    <property type="term" value="F:ATPase-coupled lipid transmembrane transporter activity"/>
    <property type="evidence" value="ECO:0007669"/>
    <property type="project" value="TreeGrafter"/>
</dbReference>
<dbReference type="PANTHER" id="PTHR24221:SF654">
    <property type="entry name" value="ATP-BINDING CASSETTE SUB-FAMILY B MEMBER 6"/>
    <property type="match status" value="1"/>
</dbReference>
<dbReference type="AlphaFoldDB" id="A0A1H1WPI1"/>
<evidence type="ECO:0000256" key="2">
    <source>
        <dbReference type="ARBA" id="ARBA00022692"/>
    </source>
</evidence>
<dbReference type="InterPro" id="IPR017871">
    <property type="entry name" value="ABC_transporter-like_CS"/>
</dbReference>
<sequence>MKSLWHTLVALFEVLPRGAKPFYTWYSIFTAALAILDTLALGLIVLSVTPLASGKPIVLPLIGEIPEAATVWVVVVVCALFILKGVLAVILHWFATRRFARYELEVGNRLFRAFTRRSWQDRSSLSTAEITRIVDGSMANTNLGFILPLSQVPGNALTFVSVLGVLVLSQPLTALIAVVYLSLISLVMLKVVTARTRLAGQHNRKYGYRVATVMTEMMEALKEVTLRGKLDEVGAEVTRLRRRATTARANISFLGIVPKYSFEAALIGGFLLIGGTSFLLGGIDAAVVSISLFAATGFRMIPAMNGIQTSFNAASANEVYAKDVIRELSRVADEEAQPTPAARSVARVEVPLPDDPRELRLRDVTFRYPGSERAVLQDVSLTVPFGSRFAVVGPSGAGKSTLIDITLGLSRPTGGLISIDDVPLDDVLTQWRSRVGYVPQKVALFDASIAQNVALTWTDDFDEDQVRKVLEQAQLDELLSRPGGIHARIGERGLAISGGQQQRLGIARALYADPLVLVLDEATSALDTATEGRVMEAMRALQGEVTFMTIAHRLATIRDYDQVLYLENGVVGGVGTFDEVVASVADFEVQARLAGLAGGGNA</sequence>
<feature type="transmembrane region" description="Helical" evidence="7">
    <location>
        <begin position="156"/>
        <end position="189"/>
    </location>
</feature>
<dbReference type="PROSITE" id="PS50893">
    <property type="entry name" value="ABC_TRANSPORTER_2"/>
    <property type="match status" value="1"/>
</dbReference>
<evidence type="ECO:0000259" key="8">
    <source>
        <dbReference type="PROSITE" id="PS50893"/>
    </source>
</evidence>
<evidence type="ECO:0000256" key="4">
    <source>
        <dbReference type="ARBA" id="ARBA00022840"/>
    </source>
</evidence>
<dbReference type="InterPro" id="IPR027417">
    <property type="entry name" value="P-loop_NTPase"/>
</dbReference>
<evidence type="ECO:0000256" key="5">
    <source>
        <dbReference type="ARBA" id="ARBA00022989"/>
    </source>
</evidence>
<evidence type="ECO:0000256" key="3">
    <source>
        <dbReference type="ARBA" id="ARBA00022741"/>
    </source>
</evidence>
<dbReference type="InterPro" id="IPR003593">
    <property type="entry name" value="AAA+_ATPase"/>
</dbReference>
<dbReference type="GO" id="GO:0140359">
    <property type="term" value="F:ABC-type transporter activity"/>
    <property type="evidence" value="ECO:0007669"/>
    <property type="project" value="InterPro"/>
</dbReference>
<proteinExistence type="predicted"/>
<evidence type="ECO:0000256" key="6">
    <source>
        <dbReference type="ARBA" id="ARBA00023136"/>
    </source>
</evidence>
<dbReference type="GO" id="GO:0005524">
    <property type="term" value="F:ATP binding"/>
    <property type="evidence" value="ECO:0007669"/>
    <property type="project" value="UniProtKB-KW"/>
</dbReference>
<evidence type="ECO:0000259" key="9">
    <source>
        <dbReference type="PROSITE" id="PS50929"/>
    </source>
</evidence>
<evidence type="ECO:0000313" key="10">
    <source>
        <dbReference type="EMBL" id="SDS99167.1"/>
    </source>
</evidence>
<feature type="domain" description="ABC transporter" evidence="8">
    <location>
        <begin position="359"/>
        <end position="593"/>
    </location>
</feature>
<gene>
    <name evidence="10" type="ORF">SAMN04489809_3213</name>
</gene>
<keyword evidence="4" id="KW-0067">ATP-binding</keyword>
<evidence type="ECO:0000313" key="11">
    <source>
        <dbReference type="Proteomes" id="UP000182126"/>
    </source>
</evidence>
<comment type="subcellular location">
    <subcellularLocation>
        <location evidence="1">Cell membrane</location>
        <topology evidence="1">Multi-pass membrane protein</topology>
    </subcellularLocation>
</comment>
<protein>
    <submittedName>
        <fullName evidence="10">ABC-type bacteriocin/lantibiotic exporter, contains an N-terminal double-glycine peptidase domain</fullName>
    </submittedName>
</protein>
<dbReference type="InterPro" id="IPR039421">
    <property type="entry name" value="Type_1_exporter"/>
</dbReference>
<evidence type="ECO:0000256" key="1">
    <source>
        <dbReference type="ARBA" id="ARBA00004651"/>
    </source>
</evidence>
<dbReference type="PROSITE" id="PS00211">
    <property type="entry name" value="ABC_TRANSPORTER_1"/>
    <property type="match status" value="1"/>
</dbReference>
<dbReference type="Proteomes" id="UP000182126">
    <property type="component" value="Chromosome I"/>
</dbReference>
<keyword evidence="6 7" id="KW-0472">Membrane</keyword>
<dbReference type="PANTHER" id="PTHR24221">
    <property type="entry name" value="ATP-BINDING CASSETTE SUB-FAMILY B"/>
    <property type="match status" value="1"/>
</dbReference>
<keyword evidence="2 7" id="KW-0812">Transmembrane</keyword>
<feature type="domain" description="ABC transmembrane type-1" evidence="9">
    <location>
        <begin position="39"/>
        <end position="300"/>
    </location>
</feature>
<evidence type="ECO:0000256" key="7">
    <source>
        <dbReference type="SAM" id="Phobius"/>
    </source>
</evidence>
<reference evidence="10 11" key="1">
    <citation type="submission" date="2016-10" db="EMBL/GenBank/DDBJ databases">
        <authorList>
            <person name="de Groot N.N."/>
        </authorList>
    </citation>
    <scope>NUCLEOTIDE SEQUENCE [LARGE SCALE GENOMIC DNA]</scope>
    <source>
        <strain evidence="10 11">DSM 15019</strain>
    </source>
</reference>
<dbReference type="GO" id="GO:0016887">
    <property type="term" value="F:ATP hydrolysis activity"/>
    <property type="evidence" value="ECO:0007669"/>
    <property type="project" value="InterPro"/>
</dbReference>
<dbReference type="Gene3D" id="1.20.1560.10">
    <property type="entry name" value="ABC transporter type 1, transmembrane domain"/>
    <property type="match status" value="1"/>
</dbReference>
<dbReference type="Gene3D" id="3.40.50.300">
    <property type="entry name" value="P-loop containing nucleotide triphosphate hydrolases"/>
    <property type="match status" value="1"/>
</dbReference>
<name>A0A1H1WPI1_9MICO</name>
<dbReference type="SUPFAM" id="SSF52540">
    <property type="entry name" value="P-loop containing nucleoside triphosphate hydrolases"/>
    <property type="match status" value="1"/>
</dbReference>
<feature type="transmembrane region" description="Helical" evidence="7">
    <location>
        <begin position="26"/>
        <end position="48"/>
    </location>
</feature>
<dbReference type="GO" id="GO:0005886">
    <property type="term" value="C:plasma membrane"/>
    <property type="evidence" value="ECO:0007669"/>
    <property type="project" value="UniProtKB-SubCell"/>
</dbReference>
<dbReference type="SUPFAM" id="SSF90123">
    <property type="entry name" value="ABC transporter transmembrane region"/>
    <property type="match status" value="1"/>
</dbReference>
<dbReference type="PROSITE" id="PS50929">
    <property type="entry name" value="ABC_TM1F"/>
    <property type="match status" value="1"/>
</dbReference>
<dbReference type="GeneID" id="36300041"/>
<dbReference type="SMART" id="SM00382">
    <property type="entry name" value="AAA"/>
    <property type="match status" value="1"/>
</dbReference>
<organism evidence="10 11">
    <name type="scientific">Microbacterium paraoxydans</name>
    <dbReference type="NCBI Taxonomy" id="199592"/>
    <lineage>
        <taxon>Bacteria</taxon>
        <taxon>Bacillati</taxon>
        <taxon>Actinomycetota</taxon>
        <taxon>Actinomycetes</taxon>
        <taxon>Micrococcales</taxon>
        <taxon>Microbacteriaceae</taxon>
        <taxon>Microbacterium</taxon>
    </lineage>
</organism>
<keyword evidence="3" id="KW-0547">Nucleotide-binding</keyword>
<dbReference type="InterPro" id="IPR011527">
    <property type="entry name" value="ABC1_TM_dom"/>
</dbReference>
<dbReference type="EMBL" id="LT629770">
    <property type="protein sequence ID" value="SDS99167.1"/>
    <property type="molecule type" value="Genomic_DNA"/>
</dbReference>
<dbReference type="InterPro" id="IPR036640">
    <property type="entry name" value="ABC1_TM_sf"/>
</dbReference>